<dbReference type="AlphaFoldDB" id="A0A645GX48"/>
<sequence>MQQVAVAVLLGLQRHPVERFDARQRVVLGQSETPAAFPGTQDQRIDHARRQFATFEKCLPRLAQARAVQAGHHLYLSHLVSPPSPDAFLCAVVS</sequence>
<comment type="caution">
    <text evidence="1">The sequence shown here is derived from an EMBL/GenBank/DDBJ whole genome shotgun (WGS) entry which is preliminary data.</text>
</comment>
<proteinExistence type="predicted"/>
<organism evidence="1">
    <name type="scientific">bioreactor metagenome</name>
    <dbReference type="NCBI Taxonomy" id="1076179"/>
    <lineage>
        <taxon>unclassified sequences</taxon>
        <taxon>metagenomes</taxon>
        <taxon>ecological metagenomes</taxon>
    </lineage>
</organism>
<dbReference type="EMBL" id="VSSQ01082896">
    <property type="protein sequence ID" value="MPN31385.1"/>
    <property type="molecule type" value="Genomic_DNA"/>
</dbReference>
<accession>A0A645GX48</accession>
<name>A0A645GX48_9ZZZZ</name>
<evidence type="ECO:0000313" key="1">
    <source>
        <dbReference type="EMBL" id="MPN31385.1"/>
    </source>
</evidence>
<gene>
    <name evidence="1" type="ORF">SDC9_178859</name>
</gene>
<protein>
    <submittedName>
        <fullName evidence="1">Uncharacterized protein</fullName>
    </submittedName>
</protein>
<reference evidence="1" key="1">
    <citation type="submission" date="2019-08" db="EMBL/GenBank/DDBJ databases">
        <authorList>
            <person name="Kucharzyk K."/>
            <person name="Murdoch R.W."/>
            <person name="Higgins S."/>
            <person name="Loffler F."/>
        </authorList>
    </citation>
    <scope>NUCLEOTIDE SEQUENCE</scope>
</reference>